<keyword evidence="2" id="KW-0805">Transcription regulation</keyword>
<dbReference type="PANTHER" id="PTHR30146">
    <property type="entry name" value="LACI-RELATED TRANSCRIPTIONAL REPRESSOR"/>
    <property type="match status" value="1"/>
</dbReference>
<dbReference type="Gene3D" id="3.40.50.2300">
    <property type="match status" value="2"/>
</dbReference>
<dbReference type="CDD" id="cd01392">
    <property type="entry name" value="HTH_LacI"/>
    <property type="match status" value="1"/>
</dbReference>
<dbReference type="PANTHER" id="PTHR30146:SF148">
    <property type="entry name" value="HTH-TYPE TRANSCRIPTIONAL REPRESSOR PURR-RELATED"/>
    <property type="match status" value="1"/>
</dbReference>
<dbReference type="InterPro" id="IPR010982">
    <property type="entry name" value="Lambda_DNA-bd_dom_sf"/>
</dbReference>
<sequence length="343" mass="37957">MPEAALPRRKRPTQREVAGLAGVSQAAVSQVLNGGQSGVRIPDATRQRVLDAMHQLGYVPNVAAQRLAGGRNRILGVFTYEPVFPSDRRDFFSPFLEGIEAAAAELDYDLLLHTRSGTVQGGIQTARQRDSRLRLADGTVMMGQLDQRRRRDLARLIGDGHAVTFIGRRELPGCTLSYVTADYAAATRRAVRQLAAHGHRKLLYVGAEEEHESAQEREQGYRQEMASAELMGETVRRSRIEAPLIRAAMHRGVTGYLFENEHLAAAWVDLAQQSNWTWPGDFGFAVLGDPIYQTVLPEGWAHFQIPRMDMGRQAIQVLSALLDGDHPPSRCLPCRWVAGTSLG</sequence>
<dbReference type="RefSeq" id="WP_075834572.1">
    <property type="nucleotide sequence ID" value="NZ_MSTI01000118.1"/>
</dbReference>
<protein>
    <submittedName>
        <fullName evidence="6">Transcriptional regulator, LacI family</fullName>
    </submittedName>
</protein>
<gene>
    <name evidence="6" type="ORF">BOO71_0010345</name>
</gene>
<dbReference type="Gene3D" id="1.10.260.40">
    <property type="entry name" value="lambda repressor-like DNA-binding domains"/>
    <property type="match status" value="1"/>
</dbReference>
<dbReference type="Pfam" id="PF13377">
    <property type="entry name" value="Peripla_BP_3"/>
    <property type="match status" value="1"/>
</dbReference>
<dbReference type="PROSITE" id="PS50932">
    <property type="entry name" value="HTH_LACI_2"/>
    <property type="match status" value="1"/>
</dbReference>
<dbReference type="Pfam" id="PF00356">
    <property type="entry name" value="LacI"/>
    <property type="match status" value="1"/>
</dbReference>
<dbReference type="GO" id="GO:0000976">
    <property type="term" value="F:transcription cis-regulatory region binding"/>
    <property type="evidence" value="ECO:0007669"/>
    <property type="project" value="TreeGrafter"/>
</dbReference>
<proteinExistence type="predicted"/>
<name>A0A1U7NVK8_9DEIO</name>
<dbReference type="SUPFAM" id="SSF53822">
    <property type="entry name" value="Periplasmic binding protein-like I"/>
    <property type="match status" value="1"/>
</dbReference>
<dbReference type="SMART" id="SM00354">
    <property type="entry name" value="HTH_LACI"/>
    <property type="match status" value="1"/>
</dbReference>
<evidence type="ECO:0000259" key="5">
    <source>
        <dbReference type="PROSITE" id="PS50932"/>
    </source>
</evidence>
<dbReference type="InterPro" id="IPR028082">
    <property type="entry name" value="Peripla_BP_I"/>
</dbReference>
<evidence type="ECO:0000256" key="2">
    <source>
        <dbReference type="ARBA" id="ARBA00023015"/>
    </source>
</evidence>
<comment type="caution">
    <text evidence="6">The sequence shown here is derived from an EMBL/GenBank/DDBJ whole genome shotgun (WGS) entry which is preliminary data.</text>
</comment>
<keyword evidence="4" id="KW-0804">Transcription</keyword>
<evidence type="ECO:0000256" key="1">
    <source>
        <dbReference type="ARBA" id="ARBA00022491"/>
    </source>
</evidence>
<evidence type="ECO:0000313" key="7">
    <source>
        <dbReference type="Proteomes" id="UP000186607"/>
    </source>
</evidence>
<evidence type="ECO:0000256" key="4">
    <source>
        <dbReference type="ARBA" id="ARBA00023163"/>
    </source>
</evidence>
<evidence type="ECO:0000313" key="6">
    <source>
        <dbReference type="EMBL" id="OLV16937.1"/>
    </source>
</evidence>
<dbReference type="STRING" id="249408.BOO71_0010345"/>
<evidence type="ECO:0000256" key="3">
    <source>
        <dbReference type="ARBA" id="ARBA00023125"/>
    </source>
</evidence>
<dbReference type="InterPro" id="IPR046335">
    <property type="entry name" value="LacI/GalR-like_sensor"/>
</dbReference>
<feature type="domain" description="HTH lacI-type" evidence="5">
    <location>
        <begin position="12"/>
        <end position="69"/>
    </location>
</feature>
<dbReference type="GO" id="GO:0003700">
    <property type="term" value="F:DNA-binding transcription factor activity"/>
    <property type="evidence" value="ECO:0007669"/>
    <property type="project" value="TreeGrafter"/>
</dbReference>
<dbReference type="EMBL" id="MSTI01000118">
    <property type="protein sequence ID" value="OLV16937.1"/>
    <property type="molecule type" value="Genomic_DNA"/>
</dbReference>
<dbReference type="Proteomes" id="UP000186607">
    <property type="component" value="Unassembled WGS sequence"/>
</dbReference>
<keyword evidence="3" id="KW-0238">DNA-binding</keyword>
<keyword evidence="7" id="KW-1185">Reference proteome</keyword>
<dbReference type="OrthoDB" id="9790412at2"/>
<accession>A0A1U7NVK8</accession>
<dbReference type="AlphaFoldDB" id="A0A1U7NVK8"/>
<dbReference type="CDD" id="cd06267">
    <property type="entry name" value="PBP1_LacI_sugar_binding-like"/>
    <property type="match status" value="1"/>
</dbReference>
<organism evidence="6 7">
    <name type="scientific">Deinococcus marmoris</name>
    <dbReference type="NCBI Taxonomy" id="249408"/>
    <lineage>
        <taxon>Bacteria</taxon>
        <taxon>Thermotogati</taxon>
        <taxon>Deinococcota</taxon>
        <taxon>Deinococci</taxon>
        <taxon>Deinococcales</taxon>
        <taxon>Deinococcaceae</taxon>
        <taxon>Deinococcus</taxon>
    </lineage>
</organism>
<dbReference type="InterPro" id="IPR000843">
    <property type="entry name" value="HTH_LacI"/>
</dbReference>
<reference evidence="6 7" key="1">
    <citation type="submission" date="2017-01" db="EMBL/GenBank/DDBJ databases">
        <title>Genome Analysis of Deinococcus marmoris KOPRI26562.</title>
        <authorList>
            <person name="Kim J.H."/>
            <person name="Oh H.-M."/>
        </authorList>
    </citation>
    <scope>NUCLEOTIDE SEQUENCE [LARGE SCALE GENOMIC DNA]</scope>
    <source>
        <strain evidence="6 7">KOPRI26562</strain>
    </source>
</reference>
<keyword evidence="1" id="KW-0678">Repressor</keyword>
<dbReference type="SUPFAM" id="SSF47413">
    <property type="entry name" value="lambda repressor-like DNA-binding domains"/>
    <property type="match status" value="1"/>
</dbReference>